<reference evidence="2 3" key="1">
    <citation type="submission" date="2024-11" db="EMBL/GenBank/DDBJ databases">
        <title>Chromosome-level genome assembly of the freshwater bivalve Anodonta woodiana.</title>
        <authorList>
            <person name="Chen X."/>
        </authorList>
    </citation>
    <scope>NUCLEOTIDE SEQUENCE [LARGE SCALE GENOMIC DNA]</scope>
    <source>
        <strain evidence="2">MN2024</strain>
        <tissue evidence="2">Gills</tissue>
    </source>
</reference>
<feature type="compositionally biased region" description="Low complexity" evidence="1">
    <location>
        <begin position="34"/>
        <end position="47"/>
    </location>
</feature>
<feature type="compositionally biased region" description="Polar residues" evidence="1">
    <location>
        <begin position="48"/>
        <end position="72"/>
    </location>
</feature>
<dbReference type="AlphaFoldDB" id="A0ABD3U0W8"/>
<feature type="region of interest" description="Disordered" evidence="1">
    <location>
        <begin position="33"/>
        <end position="72"/>
    </location>
</feature>
<dbReference type="Proteomes" id="UP001634394">
    <property type="component" value="Unassembled WGS sequence"/>
</dbReference>
<gene>
    <name evidence="2" type="ORF">ACJMK2_020570</name>
</gene>
<evidence type="ECO:0000313" key="2">
    <source>
        <dbReference type="EMBL" id="KAL3842576.1"/>
    </source>
</evidence>
<proteinExistence type="predicted"/>
<evidence type="ECO:0000256" key="1">
    <source>
        <dbReference type="SAM" id="MobiDB-lite"/>
    </source>
</evidence>
<protein>
    <submittedName>
        <fullName evidence="2">Uncharacterized protein</fullName>
    </submittedName>
</protein>
<comment type="caution">
    <text evidence="2">The sequence shown here is derived from an EMBL/GenBank/DDBJ whole genome shotgun (WGS) entry which is preliminary data.</text>
</comment>
<keyword evidence="3" id="KW-1185">Reference proteome</keyword>
<name>A0ABD3U0W8_SINWO</name>
<dbReference type="EMBL" id="JBJQND010000017">
    <property type="protein sequence ID" value="KAL3842576.1"/>
    <property type="molecule type" value="Genomic_DNA"/>
</dbReference>
<sequence>MDKCLSLSYDDDEDNTTLKENGHIASIASDSHMSSPIDFSISPDIDSNGTHNPVFSFDQESVTSISTKADSE</sequence>
<organism evidence="2 3">
    <name type="scientific">Sinanodonta woodiana</name>
    <name type="common">Chinese pond mussel</name>
    <name type="synonym">Anodonta woodiana</name>
    <dbReference type="NCBI Taxonomy" id="1069815"/>
    <lineage>
        <taxon>Eukaryota</taxon>
        <taxon>Metazoa</taxon>
        <taxon>Spiralia</taxon>
        <taxon>Lophotrochozoa</taxon>
        <taxon>Mollusca</taxon>
        <taxon>Bivalvia</taxon>
        <taxon>Autobranchia</taxon>
        <taxon>Heteroconchia</taxon>
        <taxon>Palaeoheterodonta</taxon>
        <taxon>Unionida</taxon>
        <taxon>Unionoidea</taxon>
        <taxon>Unionidae</taxon>
        <taxon>Unioninae</taxon>
        <taxon>Sinanodonta</taxon>
    </lineage>
</organism>
<accession>A0ABD3U0W8</accession>
<evidence type="ECO:0000313" key="3">
    <source>
        <dbReference type="Proteomes" id="UP001634394"/>
    </source>
</evidence>
<feature type="non-terminal residue" evidence="2">
    <location>
        <position position="72"/>
    </location>
</feature>